<name>A0ABS8YTV5_9RHOB</name>
<organism evidence="1 2">
    <name type="scientific">Rhodobacter flavimaris</name>
    <dbReference type="NCBI Taxonomy" id="2907145"/>
    <lineage>
        <taxon>Bacteria</taxon>
        <taxon>Pseudomonadati</taxon>
        <taxon>Pseudomonadota</taxon>
        <taxon>Alphaproteobacteria</taxon>
        <taxon>Rhodobacterales</taxon>
        <taxon>Rhodobacter group</taxon>
        <taxon>Rhodobacter</taxon>
    </lineage>
</organism>
<evidence type="ECO:0000313" key="1">
    <source>
        <dbReference type="EMBL" id="MCE5973284.1"/>
    </source>
</evidence>
<gene>
    <name evidence="1" type="ORF">LZA78_07315</name>
</gene>
<comment type="caution">
    <text evidence="1">The sequence shown here is derived from an EMBL/GenBank/DDBJ whole genome shotgun (WGS) entry which is preliminary data.</text>
</comment>
<reference evidence="1 2" key="1">
    <citation type="submission" date="2021-12" db="EMBL/GenBank/DDBJ databases">
        <title>Sinirhodobacter sp. WL0062 is a bacterium isolated from seawater.</title>
        <authorList>
            <person name="Wang L."/>
            <person name="He W."/>
            <person name="Zhang D.-F."/>
        </authorList>
    </citation>
    <scope>NUCLEOTIDE SEQUENCE [LARGE SCALE GENOMIC DNA]</scope>
    <source>
        <strain evidence="1 2">WL0062</strain>
    </source>
</reference>
<evidence type="ECO:0000313" key="2">
    <source>
        <dbReference type="Proteomes" id="UP001521181"/>
    </source>
</evidence>
<dbReference type="RefSeq" id="WP_233676284.1">
    <property type="nucleotide sequence ID" value="NZ_JAJUOS010000004.1"/>
</dbReference>
<protein>
    <submittedName>
        <fullName evidence="1">DUF3576 domain-containing protein</fullName>
    </submittedName>
</protein>
<keyword evidence="2" id="KW-1185">Reference proteome</keyword>
<dbReference type="Proteomes" id="UP001521181">
    <property type="component" value="Unassembled WGS sequence"/>
</dbReference>
<accession>A0ABS8YTV5</accession>
<dbReference type="PROSITE" id="PS51257">
    <property type="entry name" value="PROKAR_LIPOPROTEIN"/>
    <property type="match status" value="1"/>
</dbReference>
<proteinExistence type="predicted"/>
<dbReference type="InterPro" id="IPR021959">
    <property type="entry name" value="DUF3576"/>
</dbReference>
<dbReference type="Pfam" id="PF12100">
    <property type="entry name" value="DUF3576"/>
    <property type="match status" value="1"/>
</dbReference>
<dbReference type="EMBL" id="JAJUOS010000004">
    <property type="protein sequence ID" value="MCE5973284.1"/>
    <property type="molecule type" value="Genomic_DNA"/>
</dbReference>
<sequence>MNMRELLRASAICGLMLAVSGCGGISSGNLFGDNTGPDRQVAPQVREGRDKTNTIWDLFTNVDDPNVTVEVNKYLWQASLEVLNFLPIQSVDPFSGVIVTGYGTPPGGGRAYKATIYITDPALDARSLKVSLESRGGAVPAETVRAVEDAILTRARQIRIRDANL</sequence>